<name>A0A917HGM0_9BACT</name>
<evidence type="ECO:0000313" key="4">
    <source>
        <dbReference type="Proteomes" id="UP000647241"/>
    </source>
</evidence>
<dbReference type="Proteomes" id="UP000647241">
    <property type="component" value="Unassembled WGS sequence"/>
</dbReference>
<reference evidence="3" key="2">
    <citation type="submission" date="2020-09" db="EMBL/GenBank/DDBJ databases">
        <authorList>
            <person name="Sun Q."/>
            <person name="Zhou Y."/>
        </authorList>
    </citation>
    <scope>NUCLEOTIDE SEQUENCE</scope>
    <source>
        <strain evidence="3">CGMCC 1.12997</strain>
    </source>
</reference>
<evidence type="ECO:0000256" key="1">
    <source>
        <dbReference type="PROSITE-ProRule" id="PRU00110"/>
    </source>
</evidence>
<comment type="caution">
    <text evidence="3">The sequence shown here is derived from an EMBL/GenBank/DDBJ whole genome shotgun (WGS) entry which is preliminary data.</text>
</comment>
<evidence type="ECO:0000259" key="2">
    <source>
        <dbReference type="PROSITE" id="PS50894"/>
    </source>
</evidence>
<dbReference type="EMBL" id="BMGT01000002">
    <property type="protein sequence ID" value="GGG79021.1"/>
    <property type="molecule type" value="Genomic_DNA"/>
</dbReference>
<accession>A0A917HGM0</accession>
<dbReference type="InterPro" id="IPR008207">
    <property type="entry name" value="Sig_transdc_His_kin_Hpt_dom"/>
</dbReference>
<proteinExistence type="predicted"/>
<sequence length="158" mass="17547">MSGSRPDADIIRAFDGLLLKPFTMEELAAAIAATNRQDNVIDDVSRRNLTPLNEPTYEKLAASMRPDRLQQLYDLCLTDVQERITRMLQLASNKDDASFRKEAHAIKGGAGLVGAVELQRLAEALEDDGIQANHVASLNELMICCGRLHRILMARKNM</sequence>
<protein>
    <recommendedName>
        <fullName evidence="2">HPt domain-containing protein</fullName>
    </recommendedName>
</protein>
<keyword evidence="4" id="KW-1185">Reference proteome</keyword>
<dbReference type="CDD" id="cd00088">
    <property type="entry name" value="HPT"/>
    <property type="match status" value="1"/>
</dbReference>
<dbReference type="Pfam" id="PF01627">
    <property type="entry name" value="Hpt"/>
    <property type="match status" value="1"/>
</dbReference>
<reference evidence="3" key="1">
    <citation type="journal article" date="2014" name="Int. J. Syst. Evol. Microbiol.">
        <title>Complete genome sequence of Corynebacterium casei LMG S-19264T (=DSM 44701T), isolated from a smear-ripened cheese.</title>
        <authorList>
            <consortium name="US DOE Joint Genome Institute (JGI-PGF)"/>
            <person name="Walter F."/>
            <person name="Albersmeier A."/>
            <person name="Kalinowski J."/>
            <person name="Ruckert C."/>
        </authorList>
    </citation>
    <scope>NUCLEOTIDE SEQUENCE</scope>
    <source>
        <strain evidence="3">CGMCC 1.12997</strain>
    </source>
</reference>
<gene>
    <name evidence="3" type="ORF">GCM10011585_22860</name>
</gene>
<dbReference type="GO" id="GO:0004672">
    <property type="term" value="F:protein kinase activity"/>
    <property type="evidence" value="ECO:0007669"/>
    <property type="project" value="UniProtKB-ARBA"/>
</dbReference>
<dbReference type="GO" id="GO:0000160">
    <property type="term" value="P:phosphorelay signal transduction system"/>
    <property type="evidence" value="ECO:0007669"/>
    <property type="project" value="InterPro"/>
</dbReference>
<evidence type="ECO:0000313" key="3">
    <source>
        <dbReference type="EMBL" id="GGG79021.1"/>
    </source>
</evidence>
<dbReference type="Gene3D" id="1.20.120.160">
    <property type="entry name" value="HPT domain"/>
    <property type="match status" value="1"/>
</dbReference>
<organism evidence="3 4">
    <name type="scientific">Edaphobacter dinghuensis</name>
    <dbReference type="NCBI Taxonomy" id="1560005"/>
    <lineage>
        <taxon>Bacteria</taxon>
        <taxon>Pseudomonadati</taxon>
        <taxon>Acidobacteriota</taxon>
        <taxon>Terriglobia</taxon>
        <taxon>Terriglobales</taxon>
        <taxon>Acidobacteriaceae</taxon>
        <taxon>Edaphobacter</taxon>
    </lineage>
</organism>
<feature type="domain" description="HPt" evidence="2">
    <location>
        <begin position="65"/>
        <end position="155"/>
    </location>
</feature>
<dbReference type="PROSITE" id="PS50894">
    <property type="entry name" value="HPT"/>
    <property type="match status" value="1"/>
</dbReference>
<keyword evidence="1" id="KW-0597">Phosphoprotein</keyword>
<dbReference type="InterPro" id="IPR036641">
    <property type="entry name" value="HPT_dom_sf"/>
</dbReference>
<dbReference type="SUPFAM" id="SSF47226">
    <property type="entry name" value="Histidine-containing phosphotransfer domain, HPT domain"/>
    <property type="match status" value="1"/>
</dbReference>
<feature type="modified residue" description="Phosphohistidine" evidence="1">
    <location>
        <position position="104"/>
    </location>
</feature>
<dbReference type="AlphaFoldDB" id="A0A917HGM0"/>